<accession>A0A9E6PL42</accession>
<organism evidence="3 4">
    <name type="scientific">Pseudomonas vanderleydeniana</name>
    <dbReference type="NCBI Taxonomy" id="2745495"/>
    <lineage>
        <taxon>Bacteria</taxon>
        <taxon>Pseudomonadati</taxon>
        <taxon>Pseudomonadota</taxon>
        <taxon>Gammaproteobacteria</taxon>
        <taxon>Pseudomonadales</taxon>
        <taxon>Pseudomonadaceae</taxon>
        <taxon>Pseudomonas</taxon>
    </lineage>
</organism>
<proteinExistence type="predicted"/>
<reference evidence="3 4" key="1">
    <citation type="journal article" date="2020" name="Microorganisms">
        <title>Reliable Identification of Environmental Pseudomonas Isolates Using the rpoD Gene.</title>
        <authorList>
            <consortium name="The Broad Institute Genome Sequencing Platform"/>
            <person name="Girard L."/>
            <person name="Lood C."/>
            <person name="Rokni-Zadeh H."/>
            <person name="van Noort V."/>
            <person name="Lavigne R."/>
            <person name="De Mot R."/>
        </authorList>
    </citation>
    <scope>NUCLEOTIDE SEQUENCE [LARGE SCALE GENOMIC DNA]</scope>
    <source>
        <strain evidence="3 4">RW8P3</strain>
    </source>
</reference>
<dbReference type="AlphaFoldDB" id="A0A9E6PL42"/>
<feature type="chain" id="PRO_5039635215" evidence="2">
    <location>
        <begin position="25"/>
        <end position="152"/>
    </location>
</feature>
<dbReference type="NCBIfam" id="NF040487">
    <property type="entry name" value="T3SS_CigR_fam"/>
    <property type="match status" value="1"/>
</dbReference>
<dbReference type="Proteomes" id="UP000634530">
    <property type="component" value="Chromosome"/>
</dbReference>
<feature type="signal peptide" evidence="2">
    <location>
        <begin position="1"/>
        <end position="24"/>
    </location>
</feature>
<dbReference type="Pfam" id="PF11776">
    <property type="entry name" value="RcnB"/>
    <property type="match status" value="1"/>
</dbReference>
<reference evidence="3 4" key="2">
    <citation type="journal article" date="2021" name="Microorganisms">
        <title>The Ever-Expanding Pseudomonas Genus: Description of 43 New Species and Partition of the Pseudomonas putida Group.</title>
        <authorList>
            <person name="Girard L."/>
            <person name="Lood C."/>
            <person name="Hofte M."/>
            <person name="Vandamme P."/>
            <person name="Rokni-Zadeh H."/>
            <person name="van Noort V."/>
            <person name="Lavigne R."/>
            <person name="De Mot R."/>
        </authorList>
    </citation>
    <scope>NUCLEOTIDE SEQUENCE [LARGE SCALE GENOMIC DNA]</scope>
    <source>
        <strain evidence="3 4">RW8P3</strain>
    </source>
</reference>
<sequence length="152" mass="16760">MKMSKRLVAGLGVLMLGASSLLQAAPQYDGRGPDHDRGGYDHPDPGRGPDRGPDRGPGEPNWRRPPQDFGPVRQIIHDHREHFTRGAPPPPGIHIVRGQPLPHGYYGERLDPRAVARLPAYHGYEWRRVGGDVALIAIGTGIVYEVLNNVLY</sequence>
<evidence type="ECO:0000313" key="3">
    <source>
        <dbReference type="EMBL" id="QXI28609.1"/>
    </source>
</evidence>
<keyword evidence="4" id="KW-1185">Reference proteome</keyword>
<evidence type="ECO:0000313" key="4">
    <source>
        <dbReference type="Proteomes" id="UP000634530"/>
    </source>
</evidence>
<dbReference type="RefSeq" id="WP_186686822.1">
    <property type="nucleotide sequence ID" value="NZ_CP077093.1"/>
</dbReference>
<dbReference type="KEGG" id="pvw:HU752_001215"/>
<name>A0A9E6PL42_9PSED</name>
<evidence type="ECO:0000256" key="2">
    <source>
        <dbReference type="SAM" id="SignalP"/>
    </source>
</evidence>
<keyword evidence="2" id="KW-0732">Signal</keyword>
<evidence type="ECO:0000256" key="1">
    <source>
        <dbReference type="SAM" id="MobiDB-lite"/>
    </source>
</evidence>
<protein>
    <submittedName>
        <fullName evidence="3">RcnB family protein</fullName>
    </submittedName>
</protein>
<feature type="compositionally biased region" description="Basic and acidic residues" evidence="1">
    <location>
        <begin position="31"/>
        <end position="66"/>
    </location>
</feature>
<dbReference type="InterPro" id="IPR024572">
    <property type="entry name" value="RcnB"/>
</dbReference>
<gene>
    <name evidence="3" type="ORF">HU752_001215</name>
</gene>
<feature type="region of interest" description="Disordered" evidence="1">
    <location>
        <begin position="25"/>
        <end position="71"/>
    </location>
</feature>
<dbReference type="EMBL" id="CP077093">
    <property type="protein sequence ID" value="QXI28609.1"/>
    <property type="molecule type" value="Genomic_DNA"/>
</dbReference>
<dbReference type="Gene3D" id="3.10.450.160">
    <property type="entry name" value="inner membrane protein cigr"/>
    <property type="match status" value="1"/>
</dbReference>